<accession>A0A445BJ05</accession>
<evidence type="ECO:0000256" key="1">
    <source>
        <dbReference type="SAM" id="MobiDB-lite"/>
    </source>
</evidence>
<protein>
    <submittedName>
        <fullName evidence="2">Uncharacterized protein</fullName>
    </submittedName>
</protein>
<dbReference type="AlphaFoldDB" id="A0A445BJ05"/>
<name>A0A445BJ05_ARAHY</name>
<feature type="region of interest" description="Disordered" evidence="1">
    <location>
        <begin position="1"/>
        <end position="34"/>
    </location>
</feature>
<feature type="compositionally biased region" description="Basic and acidic residues" evidence="1">
    <location>
        <begin position="1"/>
        <end position="12"/>
    </location>
</feature>
<feature type="region of interest" description="Disordered" evidence="1">
    <location>
        <begin position="70"/>
        <end position="106"/>
    </location>
</feature>
<keyword evidence="3" id="KW-1185">Reference proteome</keyword>
<dbReference type="Proteomes" id="UP000289738">
    <property type="component" value="Chromosome A09"/>
</dbReference>
<evidence type="ECO:0000313" key="3">
    <source>
        <dbReference type="Proteomes" id="UP000289738"/>
    </source>
</evidence>
<gene>
    <name evidence="2" type="ORF">Ahy_A09g043760</name>
</gene>
<evidence type="ECO:0000313" key="2">
    <source>
        <dbReference type="EMBL" id="RYR38644.1"/>
    </source>
</evidence>
<comment type="caution">
    <text evidence="2">The sequence shown here is derived from an EMBL/GenBank/DDBJ whole genome shotgun (WGS) entry which is preliminary data.</text>
</comment>
<reference evidence="2 3" key="1">
    <citation type="submission" date="2019-01" db="EMBL/GenBank/DDBJ databases">
        <title>Sequencing of cultivated peanut Arachis hypogaea provides insights into genome evolution and oil improvement.</title>
        <authorList>
            <person name="Chen X."/>
        </authorList>
    </citation>
    <scope>NUCLEOTIDE SEQUENCE [LARGE SCALE GENOMIC DNA]</scope>
    <source>
        <strain evidence="3">cv. Fuhuasheng</strain>
        <tissue evidence="2">Leaves</tissue>
    </source>
</reference>
<proteinExistence type="predicted"/>
<feature type="region of interest" description="Disordered" evidence="1">
    <location>
        <begin position="131"/>
        <end position="161"/>
    </location>
</feature>
<organism evidence="2 3">
    <name type="scientific">Arachis hypogaea</name>
    <name type="common">Peanut</name>
    <dbReference type="NCBI Taxonomy" id="3818"/>
    <lineage>
        <taxon>Eukaryota</taxon>
        <taxon>Viridiplantae</taxon>
        <taxon>Streptophyta</taxon>
        <taxon>Embryophyta</taxon>
        <taxon>Tracheophyta</taxon>
        <taxon>Spermatophyta</taxon>
        <taxon>Magnoliopsida</taxon>
        <taxon>eudicotyledons</taxon>
        <taxon>Gunneridae</taxon>
        <taxon>Pentapetalae</taxon>
        <taxon>rosids</taxon>
        <taxon>fabids</taxon>
        <taxon>Fabales</taxon>
        <taxon>Fabaceae</taxon>
        <taxon>Papilionoideae</taxon>
        <taxon>50 kb inversion clade</taxon>
        <taxon>dalbergioids sensu lato</taxon>
        <taxon>Dalbergieae</taxon>
        <taxon>Pterocarpus clade</taxon>
        <taxon>Arachis</taxon>
    </lineage>
</organism>
<feature type="compositionally biased region" description="Polar residues" evidence="1">
    <location>
        <begin position="85"/>
        <end position="106"/>
    </location>
</feature>
<dbReference type="EMBL" id="SDMP01000009">
    <property type="protein sequence ID" value="RYR38644.1"/>
    <property type="molecule type" value="Genomic_DNA"/>
</dbReference>
<sequence>MGGRGTEIESRIKLKTRRGRGPTSHQRAPARSEGEELLTPVNWRIGFCQIMSRGKCIKNLLKFVDERKNNNASHSLQPPTPAASEDTTSVEASEAPSQAAVNSISSDGATPYLMMKEGGIPEALVGFFSSREANDAESEPTTPFGVRRSAGDSNRHPRTNI</sequence>